<evidence type="ECO:0000313" key="6">
    <source>
        <dbReference type="Proteomes" id="UP000002630"/>
    </source>
</evidence>
<dbReference type="PANTHER" id="PTHR11913">
    <property type="entry name" value="COFILIN-RELATED"/>
    <property type="match status" value="1"/>
</dbReference>
<feature type="domain" description="ADF-H" evidence="4">
    <location>
        <begin position="429"/>
        <end position="567"/>
    </location>
</feature>
<dbReference type="AlphaFoldDB" id="D8LRB2"/>
<feature type="region of interest" description="Disordered" evidence="3">
    <location>
        <begin position="257"/>
        <end position="350"/>
    </location>
</feature>
<keyword evidence="6" id="KW-1185">Reference proteome</keyword>
<dbReference type="eggNOG" id="KOG1735">
    <property type="taxonomic scope" value="Eukaryota"/>
</dbReference>
<dbReference type="InterPro" id="IPR017904">
    <property type="entry name" value="ADF/Cofilin"/>
</dbReference>
<dbReference type="InterPro" id="IPR002108">
    <property type="entry name" value="ADF-H"/>
</dbReference>
<dbReference type="STRING" id="2880.D8LRB2"/>
<dbReference type="OrthoDB" id="10249245at2759"/>
<name>D8LRB2_ECTSI</name>
<dbReference type="InterPro" id="IPR029006">
    <property type="entry name" value="ADF-H/Gelsolin-like_dom_sf"/>
</dbReference>
<dbReference type="PROSITE" id="PS51263">
    <property type="entry name" value="ADF_H"/>
    <property type="match status" value="1"/>
</dbReference>
<sequence>MEEADARLQEVVASLLNEHGGSHEQALRQTFACLHNSGLYEAQSAAEEEQREQQVLAVFRSFPFRTPAAPEGNGAGSLVEETQAPPPPPPPAAYNNALAREPEEAGEVTPAQVDPENVGEDAGAQPAPEALLPLNPVEPQPADQQPSPAPPGPEVSHQGAAPPSNLPPHQPPAGEDAAPPQVSATPESFASAALDTGDAVVAPAAAAAVGGLPAAAAAGAVAGGGVEETKGEEWGEGIIYPETGEAEAGLPVAVEEGAAGASTEESGSQLEAGGQQEETGNGAAGAHGESTYGCNGTAASETSKGVVYSDPESTRQEGGTASQQQEPPPQQEQEAARTPQVNGGPSTAAAAAAAAAVGEAAGGGRNMDALARPADAGDGGAAASATVPAPAASTAGAAAAVSAPTTTAVTEPHLKTAGQPLTHANRAESPTGMSTDLQDKLKALKLRRKHRFVTMRIEGTEVVAETVAAPAEGPAELKAALPYSDCRYAVYDQAIVTADGRKANKLFFFTWVPHNATPHNKMAYSHGKVTVRQRLEGLYDVAASSFGDVEVALGLVDEDEEDSDIDF</sequence>
<dbReference type="SMART" id="SM00102">
    <property type="entry name" value="ADF"/>
    <property type="match status" value="1"/>
</dbReference>
<evidence type="ECO:0000256" key="2">
    <source>
        <dbReference type="ARBA" id="ARBA00023203"/>
    </source>
</evidence>
<reference evidence="5 6" key="1">
    <citation type="journal article" date="2010" name="Nature">
        <title>The Ectocarpus genome and the independent evolution of multicellularity in brown algae.</title>
        <authorList>
            <person name="Cock J.M."/>
            <person name="Sterck L."/>
            <person name="Rouze P."/>
            <person name="Scornet D."/>
            <person name="Allen A.E."/>
            <person name="Amoutzias G."/>
            <person name="Anthouard V."/>
            <person name="Artiguenave F."/>
            <person name="Aury J.M."/>
            <person name="Badger J.H."/>
            <person name="Beszteri B."/>
            <person name="Billiau K."/>
            <person name="Bonnet E."/>
            <person name="Bothwell J.H."/>
            <person name="Bowler C."/>
            <person name="Boyen C."/>
            <person name="Brownlee C."/>
            <person name="Carrano C.J."/>
            <person name="Charrier B."/>
            <person name="Cho G.Y."/>
            <person name="Coelho S.M."/>
            <person name="Collen J."/>
            <person name="Corre E."/>
            <person name="Da Silva C."/>
            <person name="Delage L."/>
            <person name="Delaroque N."/>
            <person name="Dittami S.M."/>
            <person name="Doulbeau S."/>
            <person name="Elias M."/>
            <person name="Farnham G."/>
            <person name="Gachon C.M."/>
            <person name="Gschloessl B."/>
            <person name="Heesch S."/>
            <person name="Jabbari K."/>
            <person name="Jubin C."/>
            <person name="Kawai H."/>
            <person name="Kimura K."/>
            <person name="Kloareg B."/>
            <person name="Kupper F.C."/>
            <person name="Lang D."/>
            <person name="Le Bail A."/>
            <person name="Leblanc C."/>
            <person name="Lerouge P."/>
            <person name="Lohr M."/>
            <person name="Lopez P.J."/>
            <person name="Martens C."/>
            <person name="Maumus F."/>
            <person name="Michel G."/>
            <person name="Miranda-Saavedra D."/>
            <person name="Morales J."/>
            <person name="Moreau H."/>
            <person name="Motomura T."/>
            <person name="Nagasato C."/>
            <person name="Napoli C.A."/>
            <person name="Nelson D.R."/>
            <person name="Nyvall-Collen P."/>
            <person name="Peters A.F."/>
            <person name="Pommier C."/>
            <person name="Potin P."/>
            <person name="Poulain J."/>
            <person name="Quesneville H."/>
            <person name="Read B."/>
            <person name="Rensing S.A."/>
            <person name="Ritter A."/>
            <person name="Rousvoal S."/>
            <person name="Samanta M."/>
            <person name="Samson G."/>
            <person name="Schroeder D.C."/>
            <person name="Segurens B."/>
            <person name="Strittmatter M."/>
            <person name="Tonon T."/>
            <person name="Tregear J.W."/>
            <person name="Valentin K."/>
            <person name="von Dassow P."/>
            <person name="Yamagishi T."/>
            <person name="Van de Peer Y."/>
            <person name="Wincker P."/>
        </authorList>
    </citation>
    <scope>NUCLEOTIDE SEQUENCE [LARGE SCALE GENOMIC DNA]</scope>
    <source>
        <strain evidence="6">Ec32 / CCAP1310/4</strain>
    </source>
</reference>
<organism evidence="5 6">
    <name type="scientific">Ectocarpus siliculosus</name>
    <name type="common">Brown alga</name>
    <name type="synonym">Conferva siliculosa</name>
    <dbReference type="NCBI Taxonomy" id="2880"/>
    <lineage>
        <taxon>Eukaryota</taxon>
        <taxon>Sar</taxon>
        <taxon>Stramenopiles</taxon>
        <taxon>Ochrophyta</taxon>
        <taxon>PX clade</taxon>
        <taxon>Phaeophyceae</taxon>
        <taxon>Ectocarpales</taxon>
        <taxon>Ectocarpaceae</taxon>
        <taxon>Ectocarpus</taxon>
    </lineage>
</organism>
<feature type="compositionally biased region" description="Low complexity" evidence="3">
    <location>
        <begin position="257"/>
        <end position="268"/>
    </location>
</feature>
<dbReference type="Proteomes" id="UP000002630">
    <property type="component" value="Linkage Group LG16"/>
</dbReference>
<dbReference type="Gene3D" id="3.40.20.10">
    <property type="entry name" value="Severin"/>
    <property type="match status" value="1"/>
</dbReference>
<comment type="similarity">
    <text evidence="1">Belongs to the actin-binding proteins ADF family.</text>
</comment>
<accession>D8LRB2</accession>
<dbReference type="Pfam" id="PF00241">
    <property type="entry name" value="Cofilin_ADF"/>
    <property type="match status" value="1"/>
</dbReference>
<feature type="compositionally biased region" description="Polar residues" evidence="3">
    <location>
        <begin position="292"/>
        <end position="303"/>
    </location>
</feature>
<evidence type="ECO:0000313" key="5">
    <source>
        <dbReference type="EMBL" id="CBN75017.1"/>
    </source>
</evidence>
<dbReference type="InParanoid" id="D8LRB2"/>
<dbReference type="GO" id="GO:0030042">
    <property type="term" value="P:actin filament depolymerization"/>
    <property type="evidence" value="ECO:0007669"/>
    <property type="project" value="InterPro"/>
</dbReference>
<proteinExistence type="inferred from homology"/>
<dbReference type="GO" id="GO:0015629">
    <property type="term" value="C:actin cytoskeleton"/>
    <property type="evidence" value="ECO:0007669"/>
    <property type="project" value="InterPro"/>
</dbReference>
<protein>
    <recommendedName>
        <fullName evidence="4">ADF-H domain-containing protein</fullName>
    </recommendedName>
</protein>
<feature type="region of interest" description="Disordered" evidence="3">
    <location>
        <begin position="65"/>
        <end position="190"/>
    </location>
</feature>
<gene>
    <name evidence="5" type="ORF">Esi_0064_0067</name>
</gene>
<evidence type="ECO:0000256" key="1">
    <source>
        <dbReference type="ARBA" id="ARBA00006844"/>
    </source>
</evidence>
<feature type="region of interest" description="Disordered" evidence="3">
    <location>
        <begin position="403"/>
        <end position="436"/>
    </location>
</feature>
<dbReference type="GO" id="GO:0003779">
    <property type="term" value="F:actin binding"/>
    <property type="evidence" value="ECO:0007669"/>
    <property type="project" value="UniProtKB-KW"/>
</dbReference>
<feature type="region of interest" description="Disordered" evidence="3">
    <location>
        <begin position="215"/>
        <end position="237"/>
    </location>
</feature>
<evidence type="ECO:0000259" key="4">
    <source>
        <dbReference type="PROSITE" id="PS51263"/>
    </source>
</evidence>
<keyword evidence="2" id="KW-0009">Actin-binding</keyword>
<evidence type="ECO:0000256" key="3">
    <source>
        <dbReference type="SAM" id="MobiDB-lite"/>
    </source>
</evidence>
<dbReference type="EMBL" id="FN649741">
    <property type="protein sequence ID" value="CBN75017.1"/>
    <property type="molecule type" value="Genomic_DNA"/>
</dbReference>
<dbReference type="EMBL" id="FN648863">
    <property type="protein sequence ID" value="CBN75017.1"/>
    <property type="molecule type" value="Genomic_DNA"/>
</dbReference>
<dbReference type="SUPFAM" id="SSF55753">
    <property type="entry name" value="Actin depolymerizing proteins"/>
    <property type="match status" value="1"/>
</dbReference>